<reference evidence="2 3" key="1">
    <citation type="submission" date="2020-08" db="EMBL/GenBank/DDBJ databases">
        <title>Cohnella phylogeny.</title>
        <authorList>
            <person name="Dunlap C."/>
        </authorList>
    </citation>
    <scope>NUCLEOTIDE SEQUENCE [LARGE SCALE GENOMIC DNA]</scope>
    <source>
        <strain evidence="2 3">CBP 2801</strain>
    </source>
</reference>
<dbReference type="InterPro" id="IPR036465">
    <property type="entry name" value="vWFA_dom_sf"/>
</dbReference>
<sequence>MNQILLITDGCSNVGESPVVAAAQALAEGITVNVAGVVDEGSIGEHGAAEIAEIARAGGGMSRIVSSRQLSQTVQMMTRQTVVGTIRQAVNQELQQLFGIESVAALPPEKRSDVVRVMEDMGETAPLRVALLIDASASMKPKLGAVTEAIRDLSLSLQARAGDSAIAVFHFPGDSDHEPCVVDSGWTDASARIESLFGRLRMRGTTPTGPALMRVVAFFRETCGKINRETERPSLPTKRDDTDGVRSDYVV</sequence>
<name>A0A7X0VWM1_9BACL</name>
<gene>
    <name evidence="2" type="ORF">H7C18_20760</name>
</gene>
<keyword evidence="3" id="KW-1185">Reference proteome</keyword>
<organism evidence="2 3">
    <name type="scientific">Cohnella zeiphila</name>
    <dbReference type="NCBI Taxonomy" id="2761120"/>
    <lineage>
        <taxon>Bacteria</taxon>
        <taxon>Bacillati</taxon>
        <taxon>Bacillota</taxon>
        <taxon>Bacilli</taxon>
        <taxon>Bacillales</taxon>
        <taxon>Paenibacillaceae</taxon>
        <taxon>Cohnella</taxon>
    </lineage>
</organism>
<evidence type="ECO:0000313" key="2">
    <source>
        <dbReference type="EMBL" id="MBB6733359.1"/>
    </source>
</evidence>
<protein>
    <recommendedName>
        <fullName evidence="4">VWFA domain-containing protein</fullName>
    </recommendedName>
</protein>
<proteinExistence type="predicted"/>
<dbReference type="CDD" id="cd00198">
    <property type="entry name" value="vWFA"/>
    <property type="match status" value="1"/>
</dbReference>
<dbReference type="EMBL" id="JACJVO010000026">
    <property type="protein sequence ID" value="MBB6733359.1"/>
    <property type="molecule type" value="Genomic_DNA"/>
</dbReference>
<feature type="region of interest" description="Disordered" evidence="1">
    <location>
        <begin position="229"/>
        <end position="251"/>
    </location>
</feature>
<dbReference type="AlphaFoldDB" id="A0A7X0VWM1"/>
<dbReference type="Proteomes" id="UP000564644">
    <property type="component" value="Unassembled WGS sequence"/>
</dbReference>
<comment type="caution">
    <text evidence="2">The sequence shown here is derived from an EMBL/GenBank/DDBJ whole genome shotgun (WGS) entry which is preliminary data.</text>
</comment>
<dbReference type="SUPFAM" id="SSF53300">
    <property type="entry name" value="vWA-like"/>
    <property type="match status" value="2"/>
</dbReference>
<accession>A0A7X0VWM1</accession>
<evidence type="ECO:0000313" key="3">
    <source>
        <dbReference type="Proteomes" id="UP000564644"/>
    </source>
</evidence>
<evidence type="ECO:0008006" key="4">
    <source>
        <dbReference type="Google" id="ProtNLM"/>
    </source>
</evidence>
<dbReference type="RefSeq" id="WP_185131026.1">
    <property type="nucleotide sequence ID" value="NZ_JACJVO010000026.1"/>
</dbReference>
<evidence type="ECO:0000256" key="1">
    <source>
        <dbReference type="SAM" id="MobiDB-lite"/>
    </source>
</evidence>
<dbReference type="Gene3D" id="3.40.50.410">
    <property type="entry name" value="von Willebrand factor, type A domain"/>
    <property type="match status" value="1"/>
</dbReference>